<dbReference type="AlphaFoldDB" id="A0A1M6UQU5"/>
<reference evidence="3 4" key="1">
    <citation type="submission" date="2016-11" db="EMBL/GenBank/DDBJ databases">
        <authorList>
            <person name="Jaros S."/>
            <person name="Januszkiewicz K."/>
            <person name="Wedrychowicz H."/>
        </authorList>
    </citation>
    <scope>NUCLEOTIDE SEQUENCE [LARGE SCALE GENOMIC DNA]</scope>
    <source>
        <strain evidence="3 4">KHT3</strain>
    </source>
</reference>
<protein>
    <submittedName>
        <fullName evidence="3">Outer membrane autotransporter barrel domain-containing protein</fullName>
    </submittedName>
</protein>
<dbReference type="SUPFAM" id="SSF56925">
    <property type="entry name" value="OMPA-like"/>
    <property type="match status" value="1"/>
</dbReference>
<dbReference type="Gene3D" id="2.40.160.20">
    <property type="match status" value="1"/>
</dbReference>
<sequence>MTLCVALFAMGAQAQQKGDFALGVKGGLSFTKFQFGDYKENITRGAVGAFAQYNLSNHWRAELEGIYHPKKDNVSDFTAGLNIQYLVNVCEGVKFYPQFGYALAFVHEDDIVFANGSTISHDNNNSTDGGIQFGLGAQFNIGEKAFILADYKFQPGIFGDCHVVNVGVGFRL</sequence>
<accession>A0A1M6UQU5</accession>
<proteinExistence type="predicted"/>
<evidence type="ECO:0000313" key="3">
    <source>
        <dbReference type="EMBL" id="SHK71476.1"/>
    </source>
</evidence>
<keyword evidence="1" id="KW-0732">Signal</keyword>
<dbReference type="Pfam" id="PF13505">
    <property type="entry name" value="OMP_b-brl"/>
    <property type="match status" value="1"/>
</dbReference>
<dbReference type="EMBL" id="FRBD01000010">
    <property type="protein sequence ID" value="SHK71476.1"/>
    <property type="molecule type" value="Genomic_DNA"/>
</dbReference>
<dbReference type="InterPro" id="IPR027385">
    <property type="entry name" value="Beta-barrel_OMP"/>
</dbReference>
<dbReference type="NCBIfam" id="TIGR01414">
    <property type="entry name" value="autotrans_barl"/>
    <property type="match status" value="1"/>
</dbReference>
<gene>
    <name evidence="3" type="ORF">SAMN05216463_11062</name>
</gene>
<dbReference type="InterPro" id="IPR011250">
    <property type="entry name" value="OMP/PagP_B-barrel"/>
</dbReference>
<dbReference type="InterPro" id="IPR006315">
    <property type="entry name" value="OM_autotransptr_brl_dom"/>
</dbReference>
<evidence type="ECO:0000313" key="4">
    <source>
        <dbReference type="Proteomes" id="UP000184130"/>
    </source>
</evidence>
<evidence type="ECO:0000256" key="1">
    <source>
        <dbReference type="ARBA" id="ARBA00022729"/>
    </source>
</evidence>
<organism evidence="3 4">
    <name type="scientific">Xylanibacter ruminicola</name>
    <name type="common">Prevotella ruminicola</name>
    <dbReference type="NCBI Taxonomy" id="839"/>
    <lineage>
        <taxon>Bacteria</taxon>
        <taxon>Pseudomonadati</taxon>
        <taxon>Bacteroidota</taxon>
        <taxon>Bacteroidia</taxon>
        <taxon>Bacteroidales</taxon>
        <taxon>Prevotellaceae</taxon>
        <taxon>Xylanibacter</taxon>
    </lineage>
</organism>
<evidence type="ECO:0000259" key="2">
    <source>
        <dbReference type="Pfam" id="PF13505"/>
    </source>
</evidence>
<dbReference type="GO" id="GO:0019867">
    <property type="term" value="C:outer membrane"/>
    <property type="evidence" value="ECO:0007669"/>
    <property type="project" value="InterPro"/>
</dbReference>
<feature type="domain" description="Outer membrane protein beta-barrel" evidence="2">
    <location>
        <begin position="3"/>
        <end position="170"/>
    </location>
</feature>
<dbReference type="Proteomes" id="UP000184130">
    <property type="component" value="Unassembled WGS sequence"/>
</dbReference>
<name>A0A1M6UQU5_XYLRU</name>